<dbReference type="RefSeq" id="WP_164853315.1">
    <property type="nucleotide sequence ID" value="NZ_CP026095.1"/>
</dbReference>
<sequence>MEQIKQLLRDYGYPEEEIPNVLKELGTTDYEQIEKSIMPYRDITANRDNQDRF</sequence>
<dbReference type="EMBL" id="CP026095">
    <property type="protein sequence ID" value="AZV45369.1"/>
    <property type="molecule type" value="Genomic_DNA"/>
</dbReference>
<accession>A0A3T0KYH1</accession>
<dbReference type="AlphaFoldDB" id="A0A3T0KYH1"/>
<evidence type="ECO:0000313" key="1">
    <source>
        <dbReference type="EMBL" id="AZV45369.1"/>
    </source>
</evidence>
<proteinExistence type="predicted"/>
<protein>
    <submittedName>
        <fullName evidence="1">Uncharacterized protein</fullName>
    </submittedName>
</protein>
<name>A0A3T0KYH1_9BACI</name>
<organism evidence="1 2">
    <name type="scientific">Peribacillus asahii</name>
    <dbReference type="NCBI Taxonomy" id="228899"/>
    <lineage>
        <taxon>Bacteria</taxon>
        <taxon>Bacillati</taxon>
        <taxon>Bacillota</taxon>
        <taxon>Bacilli</taxon>
        <taxon>Bacillales</taxon>
        <taxon>Bacillaceae</taxon>
        <taxon>Peribacillus</taxon>
    </lineage>
</organism>
<dbReference type="KEGG" id="pasa:BAOM_4807"/>
<evidence type="ECO:0000313" key="2">
    <source>
        <dbReference type="Proteomes" id="UP000283095"/>
    </source>
</evidence>
<reference evidence="1 2" key="1">
    <citation type="submission" date="2018-01" db="EMBL/GenBank/DDBJ databases">
        <title>Bacillus asahii Genome sequencing and assembly.</title>
        <authorList>
            <person name="Jiang H."/>
            <person name="Feng Y."/>
            <person name="Zhao F."/>
            <person name="Lin X."/>
        </authorList>
    </citation>
    <scope>NUCLEOTIDE SEQUENCE [LARGE SCALE GENOMIC DNA]</scope>
    <source>
        <strain evidence="1 2">OM18</strain>
    </source>
</reference>
<gene>
    <name evidence="1" type="ORF">BAOM_4807</name>
</gene>
<dbReference type="Proteomes" id="UP000283095">
    <property type="component" value="Chromosome"/>
</dbReference>